<accession>W2XU68</accession>
<feature type="signal peptide" evidence="1">
    <location>
        <begin position="1"/>
        <end position="28"/>
    </location>
</feature>
<protein>
    <recommendedName>
        <fullName evidence="4">Secreted protein</fullName>
    </recommendedName>
</protein>
<proteinExistence type="predicted"/>
<reference evidence="2 3" key="1">
    <citation type="submission" date="2013-11" db="EMBL/GenBank/DDBJ databases">
        <title>The Genome Sequence of Phytophthora parasitica CJ01A1.</title>
        <authorList>
            <consortium name="The Broad Institute Genomics Platform"/>
            <person name="Russ C."/>
            <person name="Tyler B."/>
            <person name="Panabieres F."/>
            <person name="Shan W."/>
            <person name="Tripathy S."/>
            <person name="Grunwald N."/>
            <person name="Machado M."/>
            <person name="Johnson C.S."/>
            <person name="Walker B."/>
            <person name="Young S.K."/>
            <person name="Zeng Q."/>
            <person name="Gargeya S."/>
            <person name="Fitzgerald M."/>
            <person name="Haas B."/>
            <person name="Abouelleil A."/>
            <person name="Allen A.W."/>
            <person name="Alvarado L."/>
            <person name="Arachchi H.M."/>
            <person name="Berlin A.M."/>
            <person name="Chapman S.B."/>
            <person name="Gainer-Dewar J."/>
            <person name="Goldberg J."/>
            <person name="Griggs A."/>
            <person name="Gujja S."/>
            <person name="Hansen M."/>
            <person name="Howarth C."/>
            <person name="Imamovic A."/>
            <person name="Ireland A."/>
            <person name="Larimer J."/>
            <person name="McCowan C."/>
            <person name="Murphy C."/>
            <person name="Pearson M."/>
            <person name="Poon T.W."/>
            <person name="Priest M."/>
            <person name="Roberts A."/>
            <person name="Saif S."/>
            <person name="Shea T."/>
            <person name="Sisk P."/>
            <person name="Sykes S."/>
            <person name="Wortman J."/>
            <person name="Nusbaum C."/>
            <person name="Birren B."/>
        </authorList>
    </citation>
    <scope>NUCLEOTIDE SEQUENCE [LARGE SCALE GENOMIC DNA]</scope>
    <source>
        <strain evidence="2 3">CJ01A1</strain>
    </source>
</reference>
<feature type="chain" id="PRO_5004828984" description="Secreted protein" evidence="1">
    <location>
        <begin position="29"/>
        <end position="110"/>
    </location>
</feature>
<organism evidence="2 3">
    <name type="scientific">Phytophthora nicotianae CJ01A1</name>
    <dbReference type="NCBI Taxonomy" id="1317063"/>
    <lineage>
        <taxon>Eukaryota</taxon>
        <taxon>Sar</taxon>
        <taxon>Stramenopiles</taxon>
        <taxon>Oomycota</taxon>
        <taxon>Peronosporomycetes</taxon>
        <taxon>Peronosporales</taxon>
        <taxon>Peronosporaceae</taxon>
        <taxon>Phytophthora</taxon>
    </lineage>
</organism>
<evidence type="ECO:0000256" key="1">
    <source>
        <dbReference type="SAM" id="SignalP"/>
    </source>
</evidence>
<keyword evidence="1" id="KW-0732">Signal</keyword>
<name>W2XU68_PHYNI</name>
<evidence type="ECO:0008006" key="4">
    <source>
        <dbReference type="Google" id="ProtNLM"/>
    </source>
</evidence>
<evidence type="ECO:0000313" key="3">
    <source>
        <dbReference type="Proteomes" id="UP000018958"/>
    </source>
</evidence>
<dbReference type="Proteomes" id="UP000018958">
    <property type="component" value="Unassembled WGS sequence"/>
</dbReference>
<sequence>MHRISWRTSPPKAVPLWLLLSVRCRVLSKPLSCKFQRRSLRSVKLLPTARNSMMATSSSHTHRAAPFLALSSKKWTTTKSSATSVWLVSRTASSSDQTRLSTLSRTMAHS</sequence>
<dbReference type="AlphaFoldDB" id="W2XU68"/>
<evidence type="ECO:0000313" key="2">
    <source>
        <dbReference type="EMBL" id="ETP26425.1"/>
    </source>
</evidence>
<gene>
    <name evidence="2" type="ORF">F441_00873</name>
</gene>
<dbReference type="EMBL" id="ANIX01000189">
    <property type="protein sequence ID" value="ETP26425.1"/>
    <property type="molecule type" value="Genomic_DNA"/>
</dbReference>
<comment type="caution">
    <text evidence="2">The sequence shown here is derived from an EMBL/GenBank/DDBJ whole genome shotgun (WGS) entry which is preliminary data.</text>
</comment>